<sequence length="186" mass="20764">MRRVAALLIPGAAFTLRECSMFCTWAQNMSHSLGSVSWHATRCSNARGVISVRRLALNSRCAHPPKCLVFRLANRGGPCRRLKRESRLASIFFCCVLCSPPRSTIHLICWPMACDVKITTFKMSSLAALRSAQSSFEATNCLFRRLNPPSAYFERCLTFTRCLRSIVPKCSTSFGSKQAMVIVTAF</sequence>
<keyword evidence="3" id="KW-1185">Reference proteome</keyword>
<comment type="caution">
    <text evidence="2">The sequence shown here is derived from an EMBL/GenBank/DDBJ whole genome shotgun (WGS) entry which is preliminary data.</text>
</comment>
<proteinExistence type="predicted"/>
<reference evidence="2" key="1">
    <citation type="submission" date="2023-03" db="EMBL/GenBank/DDBJ databases">
        <title>Massive genome expansion in bonnet fungi (Mycena s.s.) driven by repeated elements and novel gene families across ecological guilds.</title>
        <authorList>
            <consortium name="Lawrence Berkeley National Laboratory"/>
            <person name="Harder C.B."/>
            <person name="Miyauchi S."/>
            <person name="Viragh M."/>
            <person name="Kuo A."/>
            <person name="Thoen E."/>
            <person name="Andreopoulos B."/>
            <person name="Lu D."/>
            <person name="Skrede I."/>
            <person name="Drula E."/>
            <person name="Henrissat B."/>
            <person name="Morin E."/>
            <person name="Kohler A."/>
            <person name="Barry K."/>
            <person name="LaButti K."/>
            <person name="Morin E."/>
            <person name="Salamov A."/>
            <person name="Lipzen A."/>
            <person name="Mereny Z."/>
            <person name="Hegedus B."/>
            <person name="Baldrian P."/>
            <person name="Stursova M."/>
            <person name="Weitz H."/>
            <person name="Taylor A."/>
            <person name="Grigoriev I.V."/>
            <person name="Nagy L.G."/>
            <person name="Martin F."/>
            <person name="Kauserud H."/>
        </authorList>
    </citation>
    <scope>NUCLEOTIDE SEQUENCE</scope>
    <source>
        <strain evidence="2">CBHHK173m</strain>
    </source>
</reference>
<evidence type="ECO:0000313" key="2">
    <source>
        <dbReference type="EMBL" id="KAJ7082077.1"/>
    </source>
</evidence>
<evidence type="ECO:0000313" key="1">
    <source>
        <dbReference type="EMBL" id="KAJ7063789.1"/>
    </source>
</evidence>
<dbReference type="Proteomes" id="UP001222325">
    <property type="component" value="Unassembled WGS sequence"/>
</dbReference>
<accession>A0AAD6TWI3</accession>
<gene>
    <name evidence="1" type="ORF">B0H15DRAFT_188033</name>
    <name evidence="2" type="ORF">B0H15DRAFT_444513</name>
</gene>
<dbReference type="AlphaFoldDB" id="A0AAD6TWI3"/>
<organism evidence="2 3">
    <name type="scientific">Mycena belliarum</name>
    <dbReference type="NCBI Taxonomy" id="1033014"/>
    <lineage>
        <taxon>Eukaryota</taxon>
        <taxon>Fungi</taxon>
        <taxon>Dikarya</taxon>
        <taxon>Basidiomycota</taxon>
        <taxon>Agaricomycotina</taxon>
        <taxon>Agaricomycetes</taxon>
        <taxon>Agaricomycetidae</taxon>
        <taxon>Agaricales</taxon>
        <taxon>Marasmiineae</taxon>
        <taxon>Mycenaceae</taxon>
        <taxon>Mycena</taxon>
    </lineage>
</organism>
<evidence type="ECO:0000313" key="3">
    <source>
        <dbReference type="Proteomes" id="UP001222325"/>
    </source>
</evidence>
<dbReference type="EMBL" id="JARJCN010000047">
    <property type="protein sequence ID" value="KAJ7082077.1"/>
    <property type="molecule type" value="Genomic_DNA"/>
</dbReference>
<protein>
    <submittedName>
        <fullName evidence="2">Uncharacterized protein</fullName>
    </submittedName>
</protein>
<dbReference type="EMBL" id="JARJCN010000198">
    <property type="protein sequence ID" value="KAJ7063789.1"/>
    <property type="molecule type" value="Genomic_DNA"/>
</dbReference>
<name>A0AAD6TWI3_9AGAR</name>